<dbReference type="InterPro" id="IPR000551">
    <property type="entry name" value="MerR-type_HTH_dom"/>
</dbReference>
<evidence type="ECO:0000313" key="6">
    <source>
        <dbReference type="EMBL" id="CUO23547.1"/>
    </source>
</evidence>
<dbReference type="Pfam" id="PF13411">
    <property type="entry name" value="MerR_1"/>
    <property type="match status" value="1"/>
</dbReference>
<evidence type="ECO:0000256" key="3">
    <source>
        <dbReference type="ARBA" id="ARBA00023125"/>
    </source>
</evidence>
<keyword evidence="4" id="KW-0804">Transcription</keyword>
<sequence>MYTMKQTCNKVGMNYETLKFYCNEGLIPNVKRNKNNHRIFDDKDVEWIKNLTCLKNCGMSIHDMKIYIKLCLEGESTILERKVILNEQKHIILDKIKKLQESIDYIEQKQQFYNDVLNGKINYYSNLIDVDE</sequence>
<evidence type="ECO:0000256" key="4">
    <source>
        <dbReference type="ARBA" id="ARBA00023163"/>
    </source>
</evidence>
<protein>
    <submittedName>
        <fullName evidence="6">HTH-type transcriptional regulator AdhR</fullName>
    </submittedName>
</protein>
<reference evidence="6 7" key="1">
    <citation type="submission" date="2015-09" db="EMBL/GenBank/DDBJ databases">
        <authorList>
            <consortium name="Pathogen Informatics"/>
            <person name="Wu L."/>
            <person name="Ma J."/>
        </authorList>
    </citation>
    <scope>NUCLEOTIDE SEQUENCE [LARGE SCALE GENOMIC DNA]</scope>
    <source>
        <strain evidence="6 7">2789STDY5834858</strain>
    </source>
</reference>
<accession>A0ABP2AV08</accession>
<name>A0ABP2AV08_SARVE</name>
<dbReference type="InterPro" id="IPR009061">
    <property type="entry name" value="DNA-bd_dom_put_sf"/>
</dbReference>
<dbReference type="SMART" id="SM00422">
    <property type="entry name" value="HTH_MERR"/>
    <property type="match status" value="1"/>
</dbReference>
<dbReference type="PROSITE" id="PS50937">
    <property type="entry name" value="HTH_MERR_2"/>
    <property type="match status" value="1"/>
</dbReference>
<evidence type="ECO:0000256" key="1">
    <source>
        <dbReference type="ARBA" id="ARBA00022491"/>
    </source>
</evidence>
<dbReference type="InterPro" id="IPR047057">
    <property type="entry name" value="MerR_fam"/>
</dbReference>
<gene>
    <name evidence="6" type="primary">adhR_3</name>
    <name evidence="6" type="ORF">ERS852473_02267</name>
</gene>
<dbReference type="SUPFAM" id="SSF46955">
    <property type="entry name" value="Putative DNA-binding domain"/>
    <property type="match status" value="1"/>
</dbReference>
<feature type="domain" description="HTH merR-type" evidence="5">
    <location>
        <begin position="1"/>
        <end position="70"/>
    </location>
</feature>
<dbReference type="CDD" id="cd01109">
    <property type="entry name" value="HTH_YyaN"/>
    <property type="match status" value="1"/>
</dbReference>
<keyword evidence="7" id="KW-1185">Reference proteome</keyword>
<dbReference type="PANTHER" id="PTHR30204:SF69">
    <property type="entry name" value="MERR-FAMILY TRANSCRIPTIONAL REGULATOR"/>
    <property type="match status" value="1"/>
</dbReference>
<evidence type="ECO:0000259" key="5">
    <source>
        <dbReference type="PROSITE" id="PS50937"/>
    </source>
</evidence>
<proteinExistence type="predicted"/>
<evidence type="ECO:0000256" key="2">
    <source>
        <dbReference type="ARBA" id="ARBA00023015"/>
    </source>
</evidence>
<evidence type="ECO:0000313" key="7">
    <source>
        <dbReference type="Proteomes" id="UP000095488"/>
    </source>
</evidence>
<keyword evidence="3" id="KW-0238">DNA-binding</keyword>
<comment type="caution">
    <text evidence="6">The sequence shown here is derived from an EMBL/GenBank/DDBJ whole genome shotgun (WGS) entry which is preliminary data.</text>
</comment>
<keyword evidence="1" id="KW-0678">Repressor</keyword>
<dbReference type="Gene3D" id="1.10.1660.10">
    <property type="match status" value="1"/>
</dbReference>
<keyword evidence="2" id="KW-0805">Transcription regulation</keyword>
<dbReference type="Proteomes" id="UP000095488">
    <property type="component" value="Unassembled WGS sequence"/>
</dbReference>
<organism evidence="6 7">
    <name type="scientific">Sarcina ventriculi</name>
    <name type="common">Clostridium ventriculi</name>
    <dbReference type="NCBI Taxonomy" id="1267"/>
    <lineage>
        <taxon>Bacteria</taxon>
        <taxon>Bacillati</taxon>
        <taxon>Bacillota</taxon>
        <taxon>Clostridia</taxon>
        <taxon>Eubacteriales</taxon>
        <taxon>Clostridiaceae</taxon>
        <taxon>Sarcina</taxon>
    </lineage>
</organism>
<dbReference type="EMBL" id="CYZR01000012">
    <property type="protein sequence ID" value="CUO23547.1"/>
    <property type="molecule type" value="Genomic_DNA"/>
</dbReference>
<dbReference type="PANTHER" id="PTHR30204">
    <property type="entry name" value="REDOX-CYCLING DRUG-SENSING TRANSCRIPTIONAL ACTIVATOR SOXR"/>
    <property type="match status" value="1"/>
</dbReference>